<feature type="chain" id="PRO_5046035920" evidence="2">
    <location>
        <begin position="23"/>
        <end position="77"/>
    </location>
</feature>
<reference evidence="3 4" key="1">
    <citation type="submission" date="2022-11" db="EMBL/GenBank/DDBJ databases">
        <title>Minimal conservation of predation-associated metabolite biosynthetic gene clusters underscores biosynthetic potential of Myxococcota including descriptions for ten novel species: Archangium lansinium sp. nov., Myxococcus landrumus sp. nov., Nannocystis bai.</title>
        <authorList>
            <person name="Ahearne A."/>
            <person name="Stevens C."/>
            <person name="Phillips K."/>
        </authorList>
    </citation>
    <scope>NUCLEOTIDE SEQUENCE [LARGE SCALE GENOMIC DNA]</scope>
    <source>
        <strain evidence="3 4">MIWBW</strain>
    </source>
</reference>
<evidence type="ECO:0000313" key="4">
    <source>
        <dbReference type="Proteomes" id="UP001207654"/>
    </source>
</evidence>
<accession>A0ABT4AJ84</accession>
<name>A0ABT4AJ84_9BACT</name>
<evidence type="ECO:0000313" key="3">
    <source>
        <dbReference type="EMBL" id="MCY1081244.1"/>
    </source>
</evidence>
<comment type="caution">
    <text evidence="3">The sequence shown here is derived from an EMBL/GenBank/DDBJ whole genome shotgun (WGS) entry which is preliminary data.</text>
</comment>
<proteinExistence type="predicted"/>
<evidence type="ECO:0000256" key="1">
    <source>
        <dbReference type="SAM" id="Phobius"/>
    </source>
</evidence>
<sequence length="77" mass="8600">MKTSATIPAWVLYLLTPMMALAQTAPITDSQKVNQYVTHSSALWYWVAMLVVAAVAFAVVSFRLSKRRQPPHRPSTP</sequence>
<feature type="transmembrane region" description="Helical" evidence="1">
    <location>
        <begin position="43"/>
        <end position="64"/>
    </location>
</feature>
<keyword evidence="4" id="KW-1185">Reference proteome</keyword>
<evidence type="ECO:0000256" key="2">
    <source>
        <dbReference type="SAM" id="SignalP"/>
    </source>
</evidence>
<dbReference type="Proteomes" id="UP001207654">
    <property type="component" value="Unassembled WGS sequence"/>
</dbReference>
<protein>
    <submittedName>
        <fullName evidence="3">Uncharacterized protein</fullName>
    </submittedName>
</protein>
<keyword evidence="2" id="KW-0732">Signal</keyword>
<keyword evidence="1" id="KW-1133">Transmembrane helix</keyword>
<organism evidence="3 4">
    <name type="scientific">Archangium lansingense</name>
    <dbReference type="NCBI Taxonomy" id="2995310"/>
    <lineage>
        <taxon>Bacteria</taxon>
        <taxon>Pseudomonadati</taxon>
        <taxon>Myxococcota</taxon>
        <taxon>Myxococcia</taxon>
        <taxon>Myxococcales</taxon>
        <taxon>Cystobacterineae</taxon>
        <taxon>Archangiaceae</taxon>
        <taxon>Archangium</taxon>
    </lineage>
</organism>
<keyword evidence="1" id="KW-0812">Transmembrane</keyword>
<gene>
    <name evidence="3" type="ORF">OV287_43010</name>
</gene>
<dbReference type="EMBL" id="JAPNKA010000001">
    <property type="protein sequence ID" value="MCY1081244.1"/>
    <property type="molecule type" value="Genomic_DNA"/>
</dbReference>
<keyword evidence="1" id="KW-0472">Membrane</keyword>
<dbReference type="RefSeq" id="WP_267539849.1">
    <property type="nucleotide sequence ID" value="NZ_JAPNKA010000001.1"/>
</dbReference>
<feature type="signal peptide" evidence="2">
    <location>
        <begin position="1"/>
        <end position="22"/>
    </location>
</feature>